<dbReference type="GO" id="GO:0006438">
    <property type="term" value="P:valyl-tRNA aminoacylation"/>
    <property type="evidence" value="ECO:0007669"/>
    <property type="project" value="InterPro"/>
</dbReference>
<dbReference type="InterPro" id="IPR002300">
    <property type="entry name" value="aa-tRNA-synth_Ia"/>
</dbReference>
<dbReference type="PANTHER" id="PTHR11946">
    <property type="entry name" value="VALYL-TRNA SYNTHETASES"/>
    <property type="match status" value="1"/>
</dbReference>
<evidence type="ECO:0000259" key="10">
    <source>
        <dbReference type="Pfam" id="PF08264"/>
    </source>
</evidence>
<dbReference type="Pfam" id="PF08264">
    <property type="entry name" value="Anticodon_1"/>
    <property type="match status" value="1"/>
</dbReference>
<evidence type="ECO:0000259" key="9">
    <source>
        <dbReference type="Pfam" id="PF00133"/>
    </source>
</evidence>
<protein>
    <recommendedName>
        <fullName evidence="1">valine--tRNA ligase</fullName>
        <ecNumber evidence="1">6.1.1.9</ecNumber>
    </recommendedName>
    <alternativeName>
        <fullName evidence="7">Valyl-tRNA synthetase</fullName>
    </alternativeName>
</protein>
<dbReference type="GO" id="GO:0005524">
    <property type="term" value="F:ATP binding"/>
    <property type="evidence" value="ECO:0007669"/>
    <property type="project" value="UniProtKB-KW"/>
</dbReference>
<evidence type="ECO:0000256" key="8">
    <source>
        <dbReference type="ARBA" id="ARBA00047552"/>
    </source>
</evidence>
<dbReference type="InterPro" id="IPR002303">
    <property type="entry name" value="Valyl-tRNA_ligase"/>
</dbReference>
<dbReference type="Pfam" id="PF00133">
    <property type="entry name" value="tRNA-synt_1"/>
    <property type="match status" value="1"/>
</dbReference>
<dbReference type="Gene3D" id="1.10.730.10">
    <property type="entry name" value="Isoleucyl-tRNA Synthetase, Domain 1"/>
    <property type="match status" value="1"/>
</dbReference>
<keyword evidence="5" id="KW-0648">Protein biosynthesis</keyword>
<evidence type="ECO:0000256" key="4">
    <source>
        <dbReference type="ARBA" id="ARBA00022840"/>
    </source>
</evidence>
<evidence type="ECO:0000256" key="6">
    <source>
        <dbReference type="ARBA" id="ARBA00023146"/>
    </source>
</evidence>
<organism evidence="11">
    <name type="scientific">mine drainage metagenome</name>
    <dbReference type="NCBI Taxonomy" id="410659"/>
    <lineage>
        <taxon>unclassified sequences</taxon>
        <taxon>metagenomes</taxon>
        <taxon>ecological metagenomes</taxon>
    </lineage>
</organism>
<name>T1C3Y0_9ZZZZ</name>
<accession>T1C3Y0</accession>
<keyword evidence="4" id="KW-0067">ATP-binding</keyword>
<dbReference type="SUPFAM" id="SSF47323">
    <property type="entry name" value="Anticodon-binding domain of a subclass of class I aminoacyl-tRNA synthetases"/>
    <property type="match status" value="1"/>
</dbReference>
<dbReference type="SUPFAM" id="SSF52374">
    <property type="entry name" value="Nucleotidylyl transferase"/>
    <property type="match status" value="1"/>
</dbReference>
<dbReference type="PANTHER" id="PTHR11946:SF93">
    <property type="entry name" value="VALINE--TRNA LIGASE, CHLOROPLASTIC_MITOCHONDRIAL 2"/>
    <property type="match status" value="1"/>
</dbReference>
<reference evidence="11" key="1">
    <citation type="submission" date="2013-08" db="EMBL/GenBank/DDBJ databases">
        <authorList>
            <person name="Mendez C."/>
            <person name="Richter M."/>
            <person name="Ferrer M."/>
            <person name="Sanchez J."/>
        </authorList>
    </citation>
    <scope>NUCLEOTIDE SEQUENCE</scope>
</reference>
<sequence length="144" mass="16323">MDAQGAKMSKSKGNVSYPEEIILKFGADSLRFWASTYSMGEDARLREHELTRGRRTVIKLFNASKLVSSFNPSNTSGVALNHNVWILQKLNKTISVVSSLMDQFEIAKGRLELDKFFWEIFCDDYLEICKGVISSSNFNAEEVK</sequence>
<feature type="domain" description="Methionyl/Valyl/Leucyl/Isoleucyl-tRNA synthetase anticodon-binding" evidence="10">
    <location>
        <begin position="85"/>
        <end position="136"/>
    </location>
</feature>
<keyword evidence="2" id="KW-0436">Ligase</keyword>
<gene>
    <name evidence="11" type="ORF">B1A_01149</name>
</gene>
<dbReference type="EMBL" id="AUZX01000874">
    <property type="protein sequence ID" value="EQD80191.1"/>
    <property type="molecule type" value="Genomic_DNA"/>
</dbReference>
<evidence type="ECO:0000256" key="3">
    <source>
        <dbReference type="ARBA" id="ARBA00022741"/>
    </source>
</evidence>
<evidence type="ECO:0000256" key="2">
    <source>
        <dbReference type="ARBA" id="ARBA00022598"/>
    </source>
</evidence>
<evidence type="ECO:0000256" key="5">
    <source>
        <dbReference type="ARBA" id="ARBA00022917"/>
    </source>
</evidence>
<keyword evidence="6 11" id="KW-0030">Aminoacyl-tRNA synthetase</keyword>
<keyword evidence="3" id="KW-0547">Nucleotide-binding</keyword>
<evidence type="ECO:0000256" key="1">
    <source>
        <dbReference type="ARBA" id="ARBA00013169"/>
    </source>
</evidence>
<dbReference type="GO" id="GO:0005829">
    <property type="term" value="C:cytosol"/>
    <property type="evidence" value="ECO:0007669"/>
    <property type="project" value="TreeGrafter"/>
</dbReference>
<comment type="caution">
    <text evidence="11">The sequence shown here is derived from an EMBL/GenBank/DDBJ whole genome shotgun (WGS) entry which is preliminary data.</text>
</comment>
<dbReference type="InterPro" id="IPR013155">
    <property type="entry name" value="M/V/L/I-tRNA-synth_anticd-bd"/>
</dbReference>
<feature type="domain" description="Aminoacyl-tRNA synthetase class Ia" evidence="9">
    <location>
        <begin position="1"/>
        <end position="45"/>
    </location>
</feature>
<dbReference type="GO" id="GO:0004832">
    <property type="term" value="F:valine-tRNA ligase activity"/>
    <property type="evidence" value="ECO:0007669"/>
    <property type="project" value="UniProtKB-EC"/>
</dbReference>
<proteinExistence type="predicted"/>
<dbReference type="InterPro" id="IPR009080">
    <property type="entry name" value="tRNAsynth_Ia_anticodon-bd"/>
</dbReference>
<comment type="catalytic activity">
    <reaction evidence="8">
        <text>tRNA(Val) + L-valine + ATP = L-valyl-tRNA(Val) + AMP + diphosphate</text>
        <dbReference type="Rhea" id="RHEA:10704"/>
        <dbReference type="Rhea" id="RHEA-COMP:9672"/>
        <dbReference type="Rhea" id="RHEA-COMP:9708"/>
        <dbReference type="ChEBI" id="CHEBI:30616"/>
        <dbReference type="ChEBI" id="CHEBI:33019"/>
        <dbReference type="ChEBI" id="CHEBI:57762"/>
        <dbReference type="ChEBI" id="CHEBI:78442"/>
        <dbReference type="ChEBI" id="CHEBI:78537"/>
        <dbReference type="ChEBI" id="CHEBI:456215"/>
        <dbReference type="EC" id="6.1.1.9"/>
    </reaction>
</comment>
<dbReference type="EC" id="6.1.1.9" evidence="1"/>
<dbReference type="AlphaFoldDB" id="T1C3Y0"/>
<reference evidence="11" key="2">
    <citation type="journal article" date="2014" name="ISME J.">
        <title>Microbial stratification in low pH oxic and suboxic macroscopic growths along an acid mine drainage.</title>
        <authorList>
            <person name="Mendez-Garcia C."/>
            <person name="Mesa V."/>
            <person name="Sprenger R.R."/>
            <person name="Richter M."/>
            <person name="Diez M.S."/>
            <person name="Solano J."/>
            <person name="Bargiela R."/>
            <person name="Golyshina O.V."/>
            <person name="Manteca A."/>
            <person name="Ramos J.L."/>
            <person name="Gallego J.R."/>
            <person name="Llorente I."/>
            <person name="Martins Dos Santos V.A."/>
            <person name="Jensen O.N."/>
            <person name="Pelaez A.I."/>
            <person name="Sanchez J."/>
            <person name="Ferrer M."/>
        </authorList>
    </citation>
    <scope>NUCLEOTIDE SEQUENCE</scope>
</reference>
<evidence type="ECO:0000256" key="7">
    <source>
        <dbReference type="ARBA" id="ARBA00029936"/>
    </source>
</evidence>
<evidence type="ECO:0000313" key="11">
    <source>
        <dbReference type="EMBL" id="EQD80191.1"/>
    </source>
</evidence>
<feature type="non-terminal residue" evidence="11">
    <location>
        <position position="144"/>
    </location>
</feature>